<dbReference type="InterPro" id="IPR013189">
    <property type="entry name" value="Glyco_hydro_32_C"/>
</dbReference>
<protein>
    <submittedName>
        <fullName evidence="7">Glycoside hydrolase family 32 protein</fullName>
    </submittedName>
</protein>
<evidence type="ECO:0000313" key="8">
    <source>
        <dbReference type="Proteomes" id="UP000718451"/>
    </source>
</evidence>
<keyword evidence="2 4" id="KW-0378">Hydrolase</keyword>
<dbReference type="SUPFAM" id="SSF75005">
    <property type="entry name" value="Arabinanase/levansucrase/invertase"/>
    <property type="match status" value="1"/>
</dbReference>
<accession>A0ABX1GP19</accession>
<keyword evidence="8" id="KW-1185">Reference proteome</keyword>
<evidence type="ECO:0000256" key="1">
    <source>
        <dbReference type="ARBA" id="ARBA00009902"/>
    </source>
</evidence>
<name>A0ABX1GP19_9FLAO</name>
<feature type="domain" description="Glycosyl hydrolase family 32 C-terminal" evidence="6">
    <location>
        <begin position="383"/>
        <end position="499"/>
    </location>
</feature>
<comment type="similarity">
    <text evidence="1 4">Belongs to the glycosyl hydrolase 32 family.</text>
</comment>
<dbReference type="InterPro" id="IPR023296">
    <property type="entry name" value="Glyco_hydro_beta-prop_sf"/>
</dbReference>
<dbReference type="Pfam" id="PF00251">
    <property type="entry name" value="Glyco_hydro_32N"/>
    <property type="match status" value="1"/>
</dbReference>
<evidence type="ECO:0000256" key="2">
    <source>
        <dbReference type="ARBA" id="ARBA00022801"/>
    </source>
</evidence>
<proteinExistence type="inferred from homology"/>
<dbReference type="PANTHER" id="PTHR42800:SF1">
    <property type="entry name" value="EXOINULINASE INUD (AFU_ORTHOLOGUE AFUA_5G00480)"/>
    <property type="match status" value="1"/>
</dbReference>
<dbReference type="InterPro" id="IPR001362">
    <property type="entry name" value="Glyco_hydro_32"/>
</dbReference>
<reference evidence="7 8" key="1">
    <citation type="submission" date="2020-04" db="EMBL/GenBank/DDBJ databases">
        <authorList>
            <person name="Yoon J."/>
        </authorList>
    </citation>
    <scope>NUCLEOTIDE SEQUENCE [LARGE SCALE GENOMIC DNA]</scope>
    <source>
        <strain evidence="7 8">DJ-13</strain>
    </source>
</reference>
<dbReference type="CDD" id="cd18622">
    <property type="entry name" value="GH32_Inu-like"/>
    <property type="match status" value="1"/>
</dbReference>
<comment type="caution">
    <text evidence="7">The sequence shown here is derived from an EMBL/GenBank/DDBJ whole genome shotgun (WGS) entry which is preliminary data.</text>
</comment>
<keyword evidence="3 4" id="KW-0326">Glycosidase</keyword>
<dbReference type="PROSITE" id="PS51257">
    <property type="entry name" value="PROKAR_LIPOPROTEIN"/>
    <property type="match status" value="1"/>
</dbReference>
<evidence type="ECO:0000256" key="3">
    <source>
        <dbReference type="ARBA" id="ARBA00023295"/>
    </source>
</evidence>
<dbReference type="SUPFAM" id="SSF49899">
    <property type="entry name" value="Concanavalin A-like lectins/glucanases"/>
    <property type="match status" value="1"/>
</dbReference>
<dbReference type="RefSeq" id="WP_168551830.1">
    <property type="nucleotide sequence ID" value="NZ_JAAWWL010000001.1"/>
</dbReference>
<feature type="domain" description="Glycosyl hydrolase family 32 N-terminal" evidence="5">
    <location>
        <begin position="42"/>
        <end position="351"/>
    </location>
</feature>
<dbReference type="SMART" id="SM00640">
    <property type="entry name" value="Glyco_32"/>
    <property type="match status" value="1"/>
</dbReference>
<dbReference type="PROSITE" id="PS00609">
    <property type="entry name" value="GLYCOSYL_HYDROL_F32"/>
    <property type="match status" value="1"/>
</dbReference>
<dbReference type="Pfam" id="PF08244">
    <property type="entry name" value="Glyco_hydro_32C"/>
    <property type="match status" value="1"/>
</dbReference>
<evidence type="ECO:0000259" key="6">
    <source>
        <dbReference type="Pfam" id="PF08244"/>
    </source>
</evidence>
<dbReference type="EMBL" id="JAAWWL010000001">
    <property type="protein sequence ID" value="NKI31673.1"/>
    <property type="molecule type" value="Genomic_DNA"/>
</dbReference>
<dbReference type="InterPro" id="IPR018053">
    <property type="entry name" value="Glyco_hydro_32_AS"/>
</dbReference>
<organism evidence="7 8">
    <name type="scientific">Croceivirga thetidis</name>
    <dbReference type="NCBI Taxonomy" id="2721623"/>
    <lineage>
        <taxon>Bacteria</taxon>
        <taxon>Pseudomonadati</taxon>
        <taxon>Bacteroidota</taxon>
        <taxon>Flavobacteriia</taxon>
        <taxon>Flavobacteriales</taxon>
        <taxon>Flavobacteriaceae</taxon>
        <taxon>Croceivirga</taxon>
    </lineage>
</organism>
<dbReference type="InterPro" id="IPR013148">
    <property type="entry name" value="Glyco_hydro_32_N"/>
</dbReference>
<dbReference type="Proteomes" id="UP000718451">
    <property type="component" value="Unassembled WGS sequence"/>
</dbReference>
<dbReference type="Gene3D" id="2.60.120.560">
    <property type="entry name" value="Exo-inulinase, domain 1"/>
    <property type="match status" value="1"/>
</dbReference>
<gene>
    <name evidence="7" type="ORF">HCU67_06915</name>
</gene>
<evidence type="ECO:0000259" key="5">
    <source>
        <dbReference type="Pfam" id="PF00251"/>
    </source>
</evidence>
<dbReference type="InterPro" id="IPR013320">
    <property type="entry name" value="ConA-like_dom_sf"/>
</dbReference>
<evidence type="ECO:0000256" key="4">
    <source>
        <dbReference type="RuleBase" id="RU362110"/>
    </source>
</evidence>
<dbReference type="GO" id="GO:0016787">
    <property type="term" value="F:hydrolase activity"/>
    <property type="evidence" value="ECO:0007669"/>
    <property type="project" value="UniProtKB-KW"/>
</dbReference>
<dbReference type="Gene3D" id="2.115.10.20">
    <property type="entry name" value="Glycosyl hydrolase domain, family 43"/>
    <property type="match status" value="1"/>
</dbReference>
<evidence type="ECO:0000313" key="7">
    <source>
        <dbReference type="EMBL" id="NKI31673.1"/>
    </source>
</evidence>
<dbReference type="PANTHER" id="PTHR42800">
    <property type="entry name" value="EXOINULINASE INUD (AFU_ORTHOLOGUE AFUA_5G00480)"/>
    <property type="match status" value="1"/>
</dbReference>
<sequence>MLPRTLQLLVLFLLCSCIRQSGKTLEVVETKVYAEKYRPQYHFSPPTGWMNDPNGLVYHDGLYHLFYQYYPHATVWGPMHWGHAVSSDLINWDNKPIALYPDKNGFIFSGSAVVDKNNTSGFGTHGKIPLVAIFTYHDMEGEKSGRSDFQTQGIAFSLDNGETWEKYEGNPVIGNVDTKDLRDPKVFWHEGTESWIMALVAGDHAKFYRSKNLKEWDNISDFGQNQGAHGGVWECPDLFPLKVEGTDEEKWVLIISIGNGAPNGGSGTQYFVGDFDGTTFSSEQKEYKWLDWGTDNYAGVTYNDTPDGQRKFIGWMSNWQYALKTPTSTWRSAMTLPRNLGLKKIEGEYVLVNYPVQAINAIISDTSTESFELEASEKKIWANTTLSQSKVSLSLPKKDFVVSFSNDGGEEFRLIFDSASNLVMLDRTTAGQDDFNYQFGNKLHYMILDDKTSESMKLEFFIDNASCELFINDGENVMTSQFFPSEGFSKFSIENMADETIVVSDFAIAEVKGIWK</sequence>